<dbReference type="OrthoDB" id="10382061at2759"/>
<protein>
    <submittedName>
        <fullName evidence="1">BQ2448_481 protein</fullName>
    </submittedName>
</protein>
<proteinExistence type="predicted"/>
<sequence length="181" mass="20795">MREVSFETLISLDPPFLPYDVAEFISRSYLCHSEWSIEQEALFYSIPSTVWAQLDVYVQAIWNMFDGKVRENGKMGDRLQVERERMNEVMNGSGYYLTQHRHLIINSYNAAHPNLKPLTWSDNLVNSIRRGVVFASHLEPNTRSEQDDDRLVSENEGDGAWCDNMLGSVSFLDLCDLVVIG</sequence>
<keyword evidence="2" id="KW-1185">Reference proteome</keyword>
<dbReference type="AlphaFoldDB" id="A0A238F2K6"/>
<organism evidence="1 2">
    <name type="scientific">Microbotryum intermedium</name>
    <dbReference type="NCBI Taxonomy" id="269621"/>
    <lineage>
        <taxon>Eukaryota</taxon>
        <taxon>Fungi</taxon>
        <taxon>Dikarya</taxon>
        <taxon>Basidiomycota</taxon>
        <taxon>Pucciniomycotina</taxon>
        <taxon>Microbotryomycetes</taxon>
        <taxon>Microbotryales</taxon>
        <taxon>Microbotryaceae</taxon>
        <taxon>Microbotryum</taxon>
    </lineage>
</organism>
<evidence type="ECO:0000313" key="2">
    <source>
        <dbReference type="Proteomes" id="UP000198372"/>
    </source>
</evidence>
<dbReference type="EMBL" id="FMSP01000003">
    <property type="protein sequence ID" value="SCV68360.1"/>
    <property type="molecule type" value="Genomic_DNA"/>
</dbReference>
<name>A0A238F2K6_9BASI</name>
<gene>
    <name evidence="1" type="ORF">BQ2448_481</name>
</gene>
<evidence type="ECO:0000313" key="1">
    <source>
        <dbReference type="EMBL" id="SCV68360.1"/>
    </source>
</evidence>
<reference evidence="2" key="1">
    <citation type="submission" date="2016-09" db="EMBL/GenBank/DDBJ databases">
        <authorList>
            <person name="Jeantristanb JTB J.-T."/>
            <person name="Ricardo R."/>
        </authorList>
    </citation>
    <scope>NUCLEOTIDE SEQUENCE [LARGE SCALE GENOMIC DNA]</scope>
</reference>
<accession>A0A238F2K6</accession>
<dbReference type="Proteomes" id="UP000198372">
    <property type="component" value="Unassembled WGS sequence"/>
</dbReference>